<dbReference type="AlphaFoldDB" id="A0A2N9JJ93"/>
<dbReference type="GO" id="GO:0047355">
    <property type="term" value="F:CDP-glycerol glycerophosphotransferase activity"/>
    <property type="evidence" value="ECO:0007669"/>
    <property type="project" value="InterPro"/>
</dbReference>
<dbReference type="KEGG" id="mgg:MPLG2_2613"/>
<dbReference type="EMBL" id="LT985188">
    <property type="protein sequence ID" value="SPD87643.1"/>
    <property type="molecule type" value="Genomic_DNA"/>
</dbReference>
<evidence type="ECO:0000256" key="3">
    <source>
        <dbReference type="ARBA" id="ARBA00022475"/>
    </source>
</evidence>
<organism evidence="7 8">
    <name type="scientific">Micropruina glycogenica</name>
    <dbReference type="NCBI Taxonomy" id="75385"/>
    <lineage>
        <taxon>Bacteria</taxon>
        <taxon>Bacillati</taxon>
        <taxon>Actinomycetota</taxon>
        <taxon>Actinomycetes</taxon>
        <taxon>Propionibacteriales</taxon>
        <taxon>Nocardioidaceae</taxon>
        <taxon>Micropruina</taxon>
    </lineage>
</organism>
<dbReference type="GO" id="GO:0005886">
    <property type="term" value="C:plasma membrane"/>
    <property type="evidence" value="ECO:0007669"/>
    <property type="project" value="UniProtKB-SubCell"/>
</dbReference>
<evidence type="ECO:0000256" key="6">
    <source>
        <dbReference type="ARBA" id="ARBA00023136"/>
    </source>
</evidence>
<gene>
    <name evidence="7" type="ORF">MPLG2_2613</name>
</gene>
<dbReference type="InterPro" id="IPR007554">
    <property type="entry name" value="Glycerophosphate_synth"/>
</dbReference>
<proteinExistence type="inferred from homology"/>
<keyword evidence="4" id="KW-0808">Transferase</keyword>
<evidence type="ECO:0000256" key="4">
    <source>
        <dbReference type="ARBA" id="ARBA00022679"/>
    </source>
</evidence>
<dbReference type="Proteomes" id="UP000238164">
    <property type="component" value="Chromosome 1"/>
</dbReference>
<sequence length="853" mass="94608">MPARKILPLHHVRSVPTRLGRAKSPAVRRAYVLTRGVVRRVANAVTPLQLGWIGWVRKAHWLDDATFEISGWAFERGMNFAQYTPQIRVRLRSFGQPDIEAEVTRVDEPQANASVRDLELDYSAAGFVARFSLADAIRLAGSGRRSWRVVITVSCGNRSTTGTFVRRVRFASSEHLLARTFNGVQVLPQWAKGRGLSFAVSRPAALATDCTVEGRRVAAVLTLNGISFDHAELVSPQATVRMTGSAIEGGRVRVTGELPPIDPNGASSLLDPDEDEGIFSVDFGEKTEPVLTVRMFAVDTRGKRYPVASVLDQAKGSQNHLPLPYPGPDGTLRLRDTEAMVLVEGVDLEKGPKPRVRLRGRALGAPVDALKLTLAGPRARRKLTVTSTPDGGFEAVADWLGSQWGQPLSAPPLGQYTVRATNARGRFVRVAAAVGLIEDAPRIVDFDEQDFRCLLGLGGGRRLVLVIQPLVRPAELGPVKQMQLAQHYQRVGVPIIDQFYFEAFGGAAATCNPLALDREVARRFPNARRVWGVTNASVAVPEGATKVVRGTQAWWEARETSRRLIVNEWLTRPGMGKTTLGKRNFLRNPGQIVLQTWHGSMFKKIGLDRHTTDLVVRRELLAERANWSLLLSQNPHSSEIFRKAYDYSGPVWEEGYPRNDSLFTGDRAAMRRSLGIADDEIAVLYAPTWRENRTEMVMFLELERLMADLGPGYRLLLRGHSRTKKFGADVLLPGVLDVTSYPNIADLYLAADSLITDYSSVMFDFSVTGRPMMFYVPDIDEYRGELRGVYFDLEEAAPGPLLHTQEQVVAAVSSAAQDAPLYAQKYEQWRARFNPFDDGHSSERVIDRLLALD</sequence>
<evidence type="ECO:0000256" key="5">
    <source>
        <dbReference type="ARBA" id="ARBA00022944"/>
    </source>
</evidence>
<dbReference type="PANTHER" id="PTHR37316">
    <property type="entry name" value="TEICHOIC ACID GLYCEROL-PHOSPHATE PRIMASE"/>
    <property type="match status" value="1"/>
</dbReference>
<dbReference type="Gene3D" id="3.40.50.11820">
    <property type="match status" value="1"/>
</dbReference>
<dbReference type="Gene3D" id="3.40.50.12580">
    <property type="match status" value="1"/>
</dbReference>
<evidence type="ECO:0000256" key="2">
    <source>
        <dbReference type="ARBA" id="ARBA00010488"/>
    </source>
</evidence>
<dbReference type="InterPro" id="IPR043149">
    <property type="entry name" value="TagF_N"/>
</dbReference>
<reference evidence="7 8" key="1">
    <citation type="submission" date="2018-02" db="EMBL/GenBank/DDBJ databases">
        <authorList>
            <person name="Cohen D.B."/>
            <person name="Kent A.D."/>
        </authorList>
    </citation>
    <scope>NUCLEOTIDE SEQUENCE [LARGE SCALE GENOMIC DNA]</scope>
    <source>
        <strain evidence="7">1</strain>
    </source>
</reference>
<protein>
    <recommendedName>
        <fullName evidence="9">CDP-glycerol glycerophosphotransferase</fullName>
    </recommendedName>
</protein>
<keyword evidence="5" id="KW-0777">Teichoic acid biosynthesis</keyword>
<dbReference type="InterPro" id="IPR043148">
    <property type="entry name" value="TagF_C"/>
</dbReference>
<comment type="subcellular location">
    <subcellularLocation>
        <location evidence="1">Cell membrane</location>
        <topology evidence="1">Peripheral membrane protein</topology>
    </subcellularLocation>
</comment>
<dbReference type="SUPFAM" id="SSF53756">
    <property type="entry name" value="UDP-Glycosyltransferase/glycogen phosphorylase"/>
    <property type="match status" value="1"/>
</dbReference>
<keyword evidence="3" id="KW-1003">Cell membrane</keyword>
<keyword evidence="6" id="KW-0472">Membrane</keyword>
<keyword evidence="8" id="KW-1185">Reference proteome</keyword>
<dbReference type="Pfam" id="PF04464">
    <property type="entry name" value="Glyphos_transf"/>
    <property type="match status" value="1"/>
</dbReference>
<evidence type="ECO:0000313" key="8">
    <source>
        <dbReference type="Proteomes" id="UP000238164"/>
    </source>
</evidence>
<accession>A0A2N9JJ93</accession>
<dbReference type="PANTHER" id="PTHR37316:SF3">
    <property type="entry name" value="TEICHOIC ACID GLYCEROL-PHOSPHATE TRANSFERASE"/>
    <property type="match status" value="1"/>
</dbReference>
<evidence type="ECO:0000256" key="1">
    <source>
        <dbReference type="ARBA" id="ARBA00004202"/>
    </source>
</evidence>
<dbReference type="InterPro" id="IPR051612">
    <property type="entry name" value="Teichoic_Acid_Biosynth"/>
</dbReference>
<dbReference type="GO" id="GO:0019350">
    <property type="term" value="P:teichoic acid biosynthetic process"/>
    <property type="evidence" value="ECO:0007669"/>
    <property type="project" value="UniProtKB-KW"/>
</dbReference>
<evidence type="ECO:0008006" key="9">
    <source>
        <dbReference type="Google" id="ProtNLM"/>
    </source>
</evidence>
<name>A0A2N9JJ93_9ACTN</name>
<comment type="similarity">
    <text evidence="2">Belongs to the CDP-glycerol glycerophosphotransferase family.</text>
</comment>
<evidence type="ECO:0000313" key="7">
    <source>
        <dbReference type="EMBL" id="SPD87643.1"/>
    </source>
</evidence>